<gene>
    <name evidence="1" type="ORF">CABS02_12472</name>
</gene>
<keyword evidence="2" id="KW-1185">Reference proteome</keyword>
<evidence type="ECO:0000313" key="2">
    <source>
        <dbReference type="Proteomes" id="UP001056436"/>
    </source>
</evidence>
<name>A0A9Q0AYX9_9PEZI</name>
<dbReference type="OrthoDB" id="10427490at2759"/>
<comment type="caution">
    <text evidence="1">The sequence shown here is derived from an EMBL/GenBank/DDBJ whole genome shotgun (WGS) entry which is preliminary data.</text>
</comment>
<organism evidence="1 2">
    <name type="scientific">Colletotrichum abscissum</name>
    <dbReference type="NCBI Taxonomy" id="1671311"/>
    <lineage>
        <taxon>Eukaryota</taxon>
        <taxon>Fungi</taxon>
        <taxon>Dikarya</taxon>
        <taxon>Ascomycota</taxon>
        <taxon>Pezizomycotina</taxon>
        <taxon>Sordariomycetes</taxon>
        <taxon>Hypocreomycetidae</taxon>
        <taxon>Glomerellales</taxon>
        <taxon>Glomerellaceae</taxon>
        <taxon>Colletotrichum</taxon>
        <taxon>Colletotrichum acutatum species complex</taxon>
    </lineage>
</organism>
<proteinExistence type="predicted"/>
<dbReference type="EMBL" id="SDAQ01000121">
    <property type="protein sequence ID" value="KAI3536682.1"/>
    <property type="molecule type" value="Genomic_DNA"/>
</dbReference>
<reference evidence="1" key="1">
    <citation type="submission" date="2019-01" db="EMBL/GenBank/DDBJ databases">
        <title>Colletotrichum abscissum LGMF1257.</title>
        <authorList>
            <person name="Baroncelli R."/>
        </authorList>
    </citation>
    <scope>NUCLEOTIDE SEQUENCE</scope>
    <source>
        <strain evidence="1">Ca142</strain>
    </source>
</reference>
<evidence type="ECO:0000313" key="1">
    <source>
        <dbReference type="EMBL" id="KAI3536682.1"/>
    </source>
</evidence>
<dbReference type="AlphaFoldDB" id="A0A9Q0AYX9"/>
<accession>A0A9Q0AYX9</accession>
<protein>
    <submittedName>
        <fullName evidence="1">Uncharacterized protein</fullName>
    </submittedName>
</protein>
<sequence length="182" mass="20074">MAGGMAPVFTSASSGRNHGYASRASMKLGIIRTNADYGQIRKIVSLTQSRDGTIIIHDLELSWPMPPCTTESSSKGIHPFLLLQYQHARQAFDYKLVSVVCLRDIRTMMQQGPFLELPHLVWSLPTRTPRAKSSTAQKSSWDPGSWHWQTTISAHTATAKPGHVLAAMDQQRCPFANLSSGP</sequence>
<dbReference type="Proteomes" id="UP001056436">
    <property type="component" value="Unassembled WGS sequence"/>
</dbReference>